<feature type="transmembrane region" description="Helical" evidence="1">
    <location>
        <begin position="82"/>
        <end position="100"/>
    </location>
</feature>
<gene>
    <name evidence="2" type="ORF">Bequi_08160</name>
</gene>
<dbReference type="EMBL" id="JAKNCJ010000003">
    <property type="protein sequence ID" value="MCL6423358.1"/>
    <property type="molecule type" value="Genomic_DNA"/>
</dbReference>
<feature type="transmembrane region" description="Helical" evidence="1">
    <location>
        <begin position="341"/>
        <end position="361"/>
    </location>
</feature>
<feature type="transmembrane region" description="Helical" evidence="1">
    <location>
        <begin position="112"/>
        <end position="138"/>
    </location>
</feature>
<feature type="transmembrane region" description="Helical" evidence="1">
    <location>
        <begin position="248"/>
        <end position="267"/>
    </location>
</feature>
<dbReference type="Proteomes" id="UP001203761">
    <property type="component" value="Unassembled WGS sequence"/>
</dbReference>
<evidence type="ECO:0000256" key="1">
    <source>
        <dbReference type="SAM" id="Phobius"/>
    </source>
</evidence>
<name>A0ABT0R0B2_9MICO</name>
<keyword evidence="3" id="KW-1185">Reference proteome</keyword>
<proteinExistence type="predicted"/>
<keyword evidence="1" id="KW-1133">Transmembrane helix</keyword>
<evidence type="ECO:0000313" key="3">
    <source>
        <dbReference type="Proteomes" id="UP001203761"/>
    </source>
</evidence>
<feature type="transmembrane region" description="Helical" evidence="1">
    <location>
        <begin position="150"/>
        <end position="171"/>
    </location>
</feature>
<organism evidence="2 3">
    <name type="scientific">Brachybacterium equifaecis</name>
    <dbReference type="NCBI Taxonomy" id="2910770"/>
    <lineage>
        <taxon>Bacteria</taxon>
        <taxon>Bacillati</taxon>
        <taxon>Actinomycetota</taxon>
        <taxon>Actinomycetes</taxon>
        <taxon>Micrococcales</taxon>
        <taxon>Dermabacteraceae</taxon>
        <taxon>Brachybacterium</taxon>
    </lineage>
</organism>
<protein>
    <submittedName>
        <fullName evidence="2">Sodium:glutamate symporter</fullName>
    </submittedName>
</protein>
<evidence type="ECO:0000313" key="2">
    <source>
        <dbReference type="EMBL" id="MCL6423358.1"/>
    </source>
</evidence>
<keyword evidence="1" id="KW-0812">Transmembrane</keyword>
<comment type="caution">
    <text evidence="2">The sequence shown here is derived from an EMBL/GenBank/DDBJ whole genome shotgun (WGS) entry which is preliminary data.</text>
</comment>
<dbReference type="PANTHER" id="PTHR36178">
    <property type="entry name" value="SLR0625 PROTEIN"/>
    <property type="match status" value="1"/>
</dbReference>
<dbReference type="InterPro" id="IPR004445">
    <property type="entry name" value="GltS"/>
</dbReference>
<feature type="transmembrane region" description="Helical" evidence="1">
    <location>
        <begin position="418"/>
        <end position="451"/>
    </location>
</feature>
<feature type="transmembrane region" description="Helical" evidence="1">
    <location>
        <begin position="316"/>
        <end position="335"/>
    </location>
</feature>
<keyword evidence="1" id="KW-0472">Membrane</keyword>
<sequence length="465" mass="48122">MDAAAFRETLILDAGLIGALLLVGVVLRAWLRPLQWLLLPAPVIAGLLGFLLGPHVLGALAEARGWHLGSWAVQGLPFSGNVGSYTTILIAVVFACMALSQEFGLSRMTRSIGGFAGYGVLMSAGQVAVGMILALLVLGPLLDAPSSMGLILFAAWSGGFGTSAAMGDVFAANGDPAVTSVAFTAATVGMLSGIIGGVILARIGASRGHVAAFDVRRGLPASLRTGVLGADEGAAHGRHTMSGSSIETLTLHAALIAAILAAGYVVQTLSAQWLNAFALPLFTTAFLVGILVRWAMARLGAIRVVDPATTKSLSGAASDVLIVCGMVSIQPAFVAQHVGSLLLIFVLGLAFCLFLGLVIAPRFLGRNWFEKQIFTWGWATGSVATGIALLRIVDPEQESGTVEDFGYAYIPLIPIEGAAVAIAPLLVIAGASWSVALIWSVIALVGLWVLVRAQRPSRAAQQRVA</sequence>
<reference evidence="2" key="1">
    <citation type="submission" date="2022-02" db="EMBL/GenBank/DDBJ databases">
        <authorList>
            <person name="Lee M."/>
            <person name="Kim S.-J."/>
            <person name="Jung M.-Y."/>
        </authorList>
    </citation>
    <scope>NUCLEOTIDE SEQUENCE</scope>
    <source>
        <strain evidence="2">JHP9</strain>
    </source>
</reference>
<accession>A0ABT0R0B2</accession>
<feature type="transmembrane region" description="Helical" evidence="1">
    <location>
        <begin position="177"/>
        <end position="201"/>
    </location>
</feature>
<feature type="transmembrane region" description="Helical" evidence="1">
    <location>
        <begin position="273"/>
        <end position="295"/>
    </location>
</feature>
<dbReference type="RefSeq" id="WP_249737443.1">
    <property type="nucleotide sequence ID" value="NZ_JAKNCJ010000003.1"/>
</dbReference>
<feature type="transmembrane region" description="Helical" evidence="1">
    <location>
        <begin position="12"/>
        <end position="31"/>
    </location>
</feature>
<feature type="transmembrane region" description="Helical" evidence="1">
    <location>
        <begin position="373"/>
        <end position="393"/>
    </location>
</feature>
<dbReference type="PANTHER" id="PTHR36178:SF1">
    <property type="entry name" value="SODIUM_GLUTAMATE SYMPORTER"/>
    <property type="match status" value="1"/>
</dbReference>
<feature type="transmembrane region" description="Helical" evidence="1">
    <location>
        <begin position="37"/>
        <end position="61"/>
    </location>
</feature>